<dbReference type="AlphaFoldDB" id="A0AAJ2SFN4"/>
<comment type="caution">
    <text evidence="2">The sequence shown here is derived from an EMBL/GenBank/DDBJ whole genome shotgun (WGS) entry which is preliminary data.</text>
</comment>
<sequence length="197" mass="22148">MGLVAIYNGRARNISKNDDLNVLTESINAFVTRSDSANKIPQCGGNYTVFIDQTISRFDVWTVGEKIVAINYLGTTTTRTTTIMPFPCDGVYDKNDILNQRLELYTYKDGSNGVPNASNISPPSCESFSFVRKNGANWQEALVKNVSFRIILLTPPNHIEITQIISYPQPRHCPKKCVSLKIMGFDFLIKVEPFFQI</sequence>
<reference evidence="2 4" key="1">
    <citation type="submission" date="2023-11" db="EMBL/GenBank/DDBJ databases">
        <title>Unpublished Manusciprt.</title>
        <authorList>
            <person name="Saticioglu I.B."/>
            <person name="Ay H."/>
            <person name="Ajmi N."/>
            <person name="Altun S."/>
            <person name="Duman M."/>
        </authorList>
    </citation>
    <scope>NUCLEOTIDE SEQUENCE</scope>
    <source>
        <strain evidence="1 4">Fl-33</strain>
        <strain evidence="2">Fl-77</strain>
    </source>
</reference>
<dbReference type="Proteomes" id="UP001278738">
    <property type="component" value="Unassembled WGS sequence"/>
</dbReference>
<organism evidence="2 3">
    <name type="scientific">Flavobacterium flavipigmentatum</name>
    <dbReference type="NCBI Taxonomy" id="2893884"/>
    <lineage>
        <taxon>Bacteria</taxon>
        <taxon>Pseudomonadati</taxon>
        <taxon>Bacteroidota</taxon>
        <taxon>Flavobacteriia</taxon>
        <taxon>Flavobacteriales</taxon>
        <taxon>Flavobacteriaceae</taxon>
        <taxon>Flavobacterium</taxon>
    </lineage>
</organism>
<name>A0AAJ2SFN4_9FLAO</name>
<evidence type="ECO:0000313" key="1">
    <source>
        <dbReference type="EMBL" id="MDX6183586.1"/>
    </source>
</evidence>
<gene>
    <name evidence="1" type="ORF">SGQ18_15590</name>
    <name evidence="2" type="ORF">SGQ44_14705</name>
</gene>
<dbReference type="EMBL" id="JAWXVG010000008">
    <property type="protein sequence ID" value="MDX6183586.1"/>
    <property type="molecule type" value="Genomic_DNA"/>
</dbReference>
<proteinExistence type="predicted"/>
<evidence type="ECO:0000313" key="3">
    <source>
        <dbReference type="Proteomes" id="UP001270053"/>
    </source>
</evidence>
<accession>A0AAJ2SFN4</accession>
<dbReference type="EMBL" id="JAWXVH010000009">
    <property type="protein sequence ID" value="MDX6187012.1"/>
    <property type="molecule type" value="Genomic_DNA"/>
</dbReference>
<keyword evidence="4" id="KW-1185">Reference proteome</keyword>
<protein>
    <submittedName>
        <fullName evidence="2">Uncharacterized protein</fullName>
    </submittedName>
</protein>
<evidence type="ECO:0000313" key="2">
    <source>
        <dbReference type="EMBL" id="MDX6187012.1"/>
    </source>
</evidence>
<dbReference type="Proteomes" id="UP001270053">
    <property type="component" value="Unassembled WGS sequence"/>
</dbReference>
<dbReference type="RefSeq" id="WP_229976112.1">
    <property type="nucleotide sequence ID" value="NZ_CP087133.1"/>
</dbReference>
<evidence type="ECO:0000313" key="4">
    <source>
        <dbReference type="Proteomes" id="UP001278738"/>
    </source>
</evidence>